<name>B0DX58_LACBS</name>
<dbReference type="KEGG" id="lbc:LACBIDRAFT_333814"/>
<dbReference type="AlphaFoldDB" id="B0DX58"/>
<dbReference type="InParanoid" id="B0DX58"/>
<gene>
    <name evidence="3" type="ORF">LACBIDRAFT_333814</name>
</gene>
<keyword evidence="2" id="KW-1133">Transmembrane helix</keyword>
<keyword evidence="2" id="KW-0812">Transmembrane</keyword>
<keyword evidence="2" id="KW-0472">Membrane</keyword>
<accession>B0DX58</accession>
<feature type="transmembrane region" description="Helical" evidence="2">
    <location>
        <begin position="150"/>
        <end position="167"/>
    </location>
</feature>
<evidence type="ECO:0000313" key="3">
    <source>
        <dbReference type="EMBL" id="EDR00734.1"/>
    </source>
</evidence>
<dbReference type="Proteomes" id="UP000001194">
    <property type="component" value="Unassembled WGS sequence"/>
</dbReference>
<organism evidence="4">
    <name type="scientific">Laccaria bicolor (strain S238N-H82 / ATCC MYA-4686)</name>
    <name type="common">Bicoloured deceiver</name>
    <name type="synonym">Laccaria laccata var. bicolor</name>
    <dbReference type="NCBI Taxonomy" id="486041"/>
    <lineage>
        <taxon>Eukaryota</taxon>
        <taxon>Fungi</taxon>
        <taxon>Dikarya</taxon>
        <taxon>Basidiomycota</taxon>
        <taxon>Agaricomycotina</taxon>
        <taxon>Agaricomycetes</taxon>
        <taxon>Agaricomycetidae</taxon>
        <taxon>Agaricales</taxon>
        <taxon>Agaricineae</taxon>
        <taxon>Hydnangiaceae</taxon>
        <taxon>Laccaria</taxon>
    </lineage>
</organism>
<keyword evidence="4" id="KW-1185">Reference proteome</keyword>
<dbReference type="GeneID" id="6084263"/>
<feature type="region of interest" description="Disordered" evidence="1">
    <location>
        <begin position="1"/>
        <end position="59"/>
    </location>
</feature>
<sequence>MTMTDDDDRRRQLHYDDRRRQPHYEESDNGRAPRPTNGEHGPTHNDDDSPTPSRTAATAHQLHEQIQLCNDVSGDCGSSHNSGVVNKEAAIVSRRVGDAKDRVQMEFDGRTGDTNTCAKISINYIIKLFFPDACPSDGAYALDRMSTLRLCVFVILCFLLRVGIIPSENNSVLLTVMCGRIPVSIELCNVEE</sequence>
<dbReference type="EMBL" id="DS547146">
    <property type="protein sequence ID" value="EDR00734.1"/>
    <property type="molecule type" value="Genomic_DNA"/>
</dbReference>
<feature type="compositionally biased region" description="Basic and acidic residues" evidence="1">
    <location>
        <begin position="7"/>
        <end position="31"/>
    </location>
</feature>
<dbReference type="HOGENOM" id="CLU_1415405_0_0_1"/>
<evidence type="ECO:0000256" key="2">
    <source>
        <dbReference type="SAM" id="Phobius"/>
    </source>
</evidence>
<evidence type="ECO:0000313" key="4">
    <source>
        <dbReference type="Proteomes" id="UP000001194"/>
    </source>
</evidence>
<protein>
    <submittedName>
        <fullName evidence="3">Predicted protein</fullName>
    </submittedName>
</protein>
<reference evidence="3 4" key="1">
    <citation type="journal article" date="2008" name="Nature">
        <title>The genome of Laccaria bicolor provides insights into mycorrhizal symbiosis.</title>
        <authorList>
            <person name="Martin F."/>
            <person name="Aerts A."/>
            <person name="Ahren D."/>
            <person name="Brun A."/>
            <person name="Danchin E.G.J."/>
            <person name="Duchaussoy F."/>
            <person name="Gibon J."/>
            <person name="Kohler A."/>
            <person name="Lindquist E."/>
            <person name="Pereda V."/>
            <person name="Salamov A."/>
            <person name="Shapiro H.J."/>
            <person name="Wuyts J."/>
            <person name="Blaudez D."/>
            <person name="Buee M."/>
            <person name="Brokstein P."/>
            <person name="Canbaeck B."/>
            <person name="Cohen D."/>
            <person name="Courty P.E."/>
            <person name="Coutinho P.M."/>
            <person name="Delaruelle C."/>
            <person name="Detter J.C."/>
            <person name="Deveau A."/>
            <person name="DiFazio S."/>
            <person name="Duplessis S."/>
            <person name="Fraissinet-Tachet L."/>
            <person name="Lucic E."/>
            <person name="Frey-Klett P."/>
            <person name="Fourrey C."/>
            <person name="Feussner I."/>
            <person name="Gay G."/>
            <person name="Grimwood J."/>
            <person name="Hoegger P.J."/>
            <person name="Jain P."/>
            <person name="Kilaru S."/>
            <person name="Labbe J."/>
            <person name="Lin Y.C."/>
            <person name="Legue V."/>
            <person name="Le Tacon F."/>
            <person name="Marmeisse R."/>
            <person name="Melayah D."/>
            <person name="Montanini B."/>
            <person name="Muratet M."/>
            <person name="Nehls U."/>
            <person name="Niculita-Hirzel H."/>
            <person name="Oudot-Le Secq M.P."/>
            <person name="Peter M."/>
            <person name="Quesneville H."/>
            <person name="Rajashekar B."/>
            <person name="Reich M."/>
            <person name="Rouhier N."/>
            <person name="Schmutz J."/>
            <person name="Yin T."/>
            <person name="Chalot M."/>
            <person name="Henrissat B."/>
            <person name="Kuees U."/>
            <person name="Lucas S."/>
            <person name="Van de Peer Y."/>
            <person name="Podila G.K."/>
            <person name="Polle A."/>
            <person name="Pukkila P.J."/>
            <person name="Richardson P.M."/>
            <person name="Rouze P."/>
            <person name="Sanders I.R."/>
            <person name="Stajich J.E."/>
            <person name="Tunlid A."/>
            <person name="Tuskan G."/>
            <person name="Grigoriev I.V."/>
        </authorList>
    </citation>
    <scope>NUCLEOTIDE SEQUENCE [LARGE SCALE GENOMIC DNA]</scope>
    <source>
        <strain evidence="4">S238N-H82 / ATCC MYA-4686</strain>
    </source>
</reference>
<proteinExistence type="predicted"/>
<evidence type="ECO:0000256" key="1">
    <source>
        <dbReference type="SAM" id="MobiDB-lite"/>
    </source>
</evidence>
<dbReference type="RefSeq" id="XP_001888526.1">
    <property type="nucleotide sequence ID" value="XM_001888491.1"/>
</dbReference>